<reference evidence="2" key="1">
    <citation type="journal article" date="2019" name="Int. J. Syst. Evol. Microbiol.">
        <title>The Global Catalogue of Microorganisms (GCM) 10K type strain sequencing project: providing services to taxonomists for standard genome sequencing and annotation.</title>
        <authorList>
            <consortium name="The Broad Institute Genomics Platform"/>
            <consortium name="The Broad Institute Genome Sequencing Center for Infectious Disease"/>
            <person name="Wu L."/>
            <person name="Ma J."/>
        </authorList>
    </citation>
    <scope>NUCLEOTIDE SEQUENCE [LARGE SCALE GENOMIC DNA]</scope>
    <source>
        <strain evidence="2">JCM 31047</strain>
    </source>
</reference>
<protein>
    <submittedName>
        <fullName evidence="1">Uncharacterized protein</fullName>
    </submittedName>
</protein>
<evidence type="ECO:0000313" key="1">
    <source>
        <dbReference type="EMBL" id="GGM53987.1"/>
    </source>
</evidence>
<proteinExistence type="predicted"/>
<accession>A0A8H9GRI0</accession>
<comment type="caution">
    <text evidence="1">The sequence shown here is derived from an EMBL/GenBank/DDBJ whole genome shotgun (WGS) entry which is preliminary data.</text>
</comment>
<sequence length="166" mass="18541">MTVEERTWIGAVEWATKQNMSRHTVQGLLQRGRIEGARLENGHWLIPHDAPVPAMRASRAPLVAAPDGLQSLASWAIEHKVSEDRALAAHGDAGTLTRVNGHRFVPPGPLMPDHMPIEEWATREGLNRAYAIRMARAGQLDGAVRIARAWKVPRTLTYVRQRKPRT</sequence>
<dbReference type="Proteomes" id="UP000600547">
    <property type="component" value="Unassembled WGS sequence"/>
</dbReference>
<dbReference type="AlphaFoldDB" id="A0A8H9GRI0"/>
<evidence type="ECO:0000313" key="2">
    <source>
        <dbReference type="Proteomes" id="UP000600547"/>
    </source>
</evidence>
<name>A0A8H9GRI0_9DEIO</name>
<gene>
    <name evidence="1" type="ORF">GCM10008956_32370</name>
</gene>
<organism evidence="1 2">
    <name type="scientific">Deinococcus arenae</name>
    <dbReference type="NCBI Taxonomy" id="1452751"/>
    <lineage>
        <taxon>Bacteria</taxon>
        <taxon>Thermotogati</taxon>
        <taxon>Deinococcota</taxon>
        <taxon>Deinococci</taxon>
        <taxon>Deinococcales</taxon>
        <taxon>Deinococcaceae</taxon>
        <taxon>Deinococcus</taxon>
    </lineage>
</organism>
<dbReference type="RefSeq" id="WP_189062688.1">
    <property type="nucleotide sequence ID" value="NZ_BMQG01000014.1"/>
</dbReference>
<dbReference type="EMBL" id="BMQG01000014">
    <property type="protein sequence ID" value="GGM53987.1"/>
    <property type="molecule type" value="Genomic_DNA"/>
</dbReference>
<keyword evidence="2" id="KW-1185">Reference proteome</keyword>